<dbReference type="EMBL" id="AP011655">
    <property type="protein sequence ID" value="BAL53322.1"/>
    <property type="molecule type" value="Genomic_DNA"/>
</dbReference>
<reference evidence="3" key="2">
    <citation type="journal article" date="2012" name="PLoS ONE">
        <title>A Deeply Branching Thermophilic Bacterium with an Ancient Acetyl-CoA Pathway Dominates a Subsurface Ecosystem.</title>
        <authorList>
            <person name="Takami H."/>
            <person name="Noguchi H."/>
            <person name="Takaki Y."/>
            <person name="Uchiyama I."/>
            <person name="Toyoda A."/>
            <person name="Nishi S."/>
            <person name="Chee G.-J."/>
            <person name="Arai W."/>
            <person name="Nunoura T."/>
            <person name="Itoh T."/>
            <person name="Hattori M."/>
            <person name="Takai K."/>
        </authorList>
    </citation>
    <scope>NUCLEOTIDE SEQUENCE</scope>
</reference>
<dbReference type="SUPFAM" id="SSF56645">
    <property type="entry name" value="Acyl-CoA dehydrogenase NM domain-like"/>
    <property type="match status" value="1"/>
</dbReference>
<accession>H5SAY6</accession>
<gene>
    <name evidence="3" type="ORF">HGMM_F06F04C03</name>
</gene>
<dbReference type="PIRSF" id="PIRSF016578">
    <property type="entry name" value="HsaA"/>
    <property type="match status" value="1"/>
</dbReference>
<dbReference type="Gene3D" id="1.20.140.10">
    <property type="entry name" value="Butyryl-CoA Dehydrogenase, subunit A, domain 3"/>
    <property type="match status" value="1"/>
</dbReference>
<dbReference type="InterPro" id="IPR013786">
    <property type="entry name" value="AcylCoA_DH/ox_N"/>
</dbReference>
<evidence type="ECO:0000256" key="1">
    <source>
        <dbReference type="SAM" id="Phobius"/>
    </source>
</evidence>
<dbReference type="GO" id="GO:0050660">
    <property type="term" value="F:flavin adenine dinucleotide binding"/>
    <property type="evidence" value="ECO:0007669"/>
    <property type="project" value="InterPro"/>
</dbReference>
<dbReference type="InterPro" id="IPR037069">
    <property type="entry name" value="AcylCoA_DH/ox_N_sf"/>
</dbReference>
<keyword evidence="1" id="KW-1133">Transmembrane helix</keyword>
<proteinExistence type="predicted"/>
<dbReference type="PANTHER" id="PTHR43884:SF12">
    <property type="entry name" value="ISOVALERYL-COA DEHYDROGENASE, MITOCHONDRIAL-RELATED"/>
    <property type="match status" value="1"/>
</dbReference>
<organism evidence="3">
    <name type="scientific">uncultured Bacteroidota bacterium</name>
    <dbReference type="NCBI Taxonomy" id="152509"/>
    <lineage>
        <taxon>Bacteria</taxon>
        <taxon>Pseudomonadati</taxon>
        <taxon>Bacteroidota</taxon>
        <taxon>environmental samples</taxon>
    </lineage>
</organism>
<sequence length="374" mass="41127">MEATTISLIRKEAQRWADAQTLPQEIIELLYGEGVFKLFLPSHFGGKEYSLEQAAALYADIAAADGSVGWLVQIGAGGGYFLPSLVPEVAERIFAPREAVIAGSGYPTGIARKVPGGYRVTGSWKYASGAQYATTFTANAQVEDGGGIRAFAFERNQVELIADWDAMGMRATSSWSFRVEDAFVPEQLSFVVGEKVWEPGVAVYNVPFLLFAIVSFGAVVIGLARAFFEEATQALSATGARERLGRLGALQAMALDAEREFFEHVRQIEQPTTEVSWNLQSVRMHEGGTTHDSTHHAQDPTRQEQVRDKLLVLIQRIYDRIWEAMPWCGMHVVRDSSRLSRIVRDSLVVRQHELLRPAMVEVPGVEPGSGAPVA</sequence>
<evidence type="ECO:0000313" key="3">
    <source>
        <dbReference type="EMBL" id="BAL53322.1"/>
    </source>
</evidence>
<name>H5SAY6_9BACT</name>
<dbReference type="GO" id="GO:0003995">
    <property type="term" value="F:acyl-CoA dehydrogenase activity"/>
    <property type="evidence" value="ECO:0007669"/>
    <property type="project" value="TreeGrafter"/>
</dbReference>
<protein>
    <submittedName>
        <fullName evidence="3">Pigment production hydroxylase</fullName>
    </submittedName>
</protein>
<dbReference type="AlphaFoldDB" id="H5SAY6"/>
<dbReference type="InterPro" id="IPR046373">
    <property type="entry name" value="Acyl-CoA_Oxase/DH_mid-dom_sf"/>
</dbReference>
<evidence type="ECO:0000259" key="2">
    <source>
        <dbReference type="Pfam" id="PF02771"/>
    </source>
</evidence>
<dbReference type="PANTHER" id="PTHR43884">
    <property type="entry name" value="ACYL-COA DEHYDROGENASE"/>
    <property type="match status" value="1"/>
</dbReference>
<feature type="transmembrane region" description="Helical" evidence="1">
    <location>
        <begin position="208"/>
        <end position="228"/>
    </location>
</feature>
<dbReference type="InterPro" id="IPR009100">
    <property type="entry name" value="AcylCoA_DH/oxidase_NM_dom_sf"/>
</dbReference>
<dbReference type="Gene3D" id="1.10.540.10">
    <property type="entry name" value="Acyl-CoA dehydrogenase/oxidase, N-terminal domain"/>
    <property type="match status" value="1"/>
</dbReference>
<dbReference type="Gene3D" id="2.40.110.10">
    <property type="entry name" value="Butyryl-CoA Dehydrogenase, subunit A, domain 2"/>
    <property type="match status" value="1"/>
</dbReference>
<dbReference type="Pfam" id="PF02771">
    <property type="entry name" value="Acyl-CoA_dh_N"/>
    <property type="match status" value="1"/>
</dbReference>
<feature type="domain" description="Acyl-CoA dehydrogenase/oxidase N-terminal" evidence="2">
    <location>
        <begin position="9"/>
        <end position="76"/>
    </location>
</feature>
<keyword evidence="1" id="KW-0472">Membrane</keyword>
<keyword evidence="1" id="KW-0812">Transmembrane</keyword>
<reference evidence="3" key="1">
    <citation type="journal article" date="2005" name="Environ. Microbiol.">
        <title>Genetic and functional properties of uncultivated thermophilic crenarchaeotes from a subsurface gold mine as revealed by analysis of genome fragments.</title>
        <authorList>
            <person name="Nunoura T."/>
            <person name="Hirayama H."/>
            <person name="Takami H."/>
            <person name="Oida H."/>
            <person name="Nishi S."/>
            <person name="Shimamura S."/>
            <person name="Suzuki Y."/>
            <person name="Inagaki F."/>
            <person name="Takai K."/>
            <person name="Nealson K.H."/>
            <person name="Horikoshi K."/>
        </authorList>
    </citation>
    <scope>NUCLEOTIDE SEQUENCE</scope>
</reference>